<evidence type="ECO:0000313" key="3">
    <source>
        <dbReference type="EMBL" id="OGF33301.1"/>
    </source>
</evidence>
<dbReference type="SUPFAM" id="SSF52518">
    <property type="entry name" value="Thiamin diphosphate-binding fold (THDP-binding)"/>
    <property type="match status" value="1"/>
</dbReference>
<dbReference type="AlphaFoldDB" id="A0A1F5T4B4"/>
<dbReference type="Proteomes" id="UP000179001">
    <property type="component" value="Unassembled WGS sequence"/>
</dbReference>
<dbReference type="EMBL" id="MFGJ01000001">
    <property type="protein sequence ID" value="OGF33301.1"/>
    <property type="molecule type" value="Genomic_DNA"/>
</dbReference>
<dbReference type="InterPro" id="IPR011766">
    <property type="entry name" value="TPP_enzyme_TPP-bd"/>
</dbReference>
<sequence length="294" mass="32085">MPFSSLLSPGHTACAGCGMILAMRHALDILGRDTIICGATGCSEVTTTKYPTSAFNLPYIHSLFENPSSVASGVLAMLNRKNLADKVNVLVHGGDGFFFDIGVALNSGAWHRGDNVLYLCYDNEAYMNTGIQASSSTQLDTYTMTSPAGKKSSGYQRLKKDMPAIALAHRLPYVATATIGNLADFDAKIKKATSINGPKYIQVYSTCVPGWNCAECNTIKIPQLAQQSGLYPVVEYIDGKLASVMKVPKDTPKVSEFLKLQGRYRHLFKDAKGRSQIRKLQELANDNIIKYKLK</sequence>
<accession>A0A1F5T4B4</accession>
<protein>
    <submittedName>
        <fullName evidence="3">Pyruvate ferredoxin oxidoreductase</fullName>
    </submittedName>
</protein>
<keyword evidence="3" id="KW-0670">Pyruvate</keyword>
<dbReference type="STRING" id="1798002.A2478_01180"/>
<evidence type="ECO:0000256" key="1">
    <source>
        <dbReference type="ARBA" id="ARBA00023002"/>
    </source>
</evidence>
<dbReference type="Pfam" id="PF02775">
    <property type="entry name" value="TPP_enzyme_C"/>
    <property type="match status" value="1"/>
</dbReference>
<dbReference type="PANTHER" id="PTHR42897:SF2">
    <property type="entry name" value="PYRUVATE SYNTHASE SUBUNIT PORB"/>
    <property type="match status" value="1"/>
</dbReference>
<dbReference type="Gene3D" id="3.40.50.970">
    <property type="match status" value="2"/>
</dbReference>
<dbReference type="InterPro" id="IPR051479">
    <property type="entry name" value="PorB-like"/>
</dbReference>
<name>A0A1F5T4B4_9BACT</name>
<evidence type="ECO:0000259" key="2">
    <source>
        <dbReference type="Pfam" id="PF02775"/>
    </source>
</evidence>
<comment type="caution">
    <text evidence="3">The sequence shown here is derived from an EMBL/GenBank/DDBJ whole genome shotgun (WGS) entry which is preliminary data.</text>
</comment>
<organism evidence="3 4">
    <name type="scientific">Candidatus Falkowbacteria bacterium RIFOXYC2_FULL_36_12</name>
    <dbReference type="NCBI Taxonomy" id="1798002"/>
    <lineage>
        <taxon>Bacteria</taxon>
        <taxon>Candidatus Falkowiibacteriota</taxon>
    </lineage>
</organism>
<reference evidence="3 4" key="1">
    <citation type="journal article" date="2016" name="Nat. Commun.">
        <title>Thousands of microbial genomes shed light on interconnected biogeochemical processes in an aquifer system.</title>
        <authorList>
            <person name="Anantharaman K."/>
            <person name="Brown C.T."/>
            <person name="Hug L.A."/>
            <person name="Sharon I."/>
            <person name="Castelle C.J."/>
            <person name="Probst A.J."/>
            <person name="Thomas B.C."/>
            <person name="Singh A."/>
            <person name="Wilkins M.J."/>
            <person name="Karaoz U."/>
            <person name="Brodie E.L."/>
            <person name="Williams K.H."/>
            <person name="Hubbard S.S."/>
            <person name="Banfield J.F."/>
        </authorList>
    </citation>
    <scope>NUCLEOTIDE SEQUENCE [LARGE SCALE GENOMIC DNA]</scope>
</reference>
<dbReference type="InterPro" id="IPR029061">
    <property type="entry name" value="THDP-binding"/>
</dbReference>
<dbReference type="GO" id="GO:0016491">
    <property type="term" value="F:oxidoreductase activity"/>
    <property type="evidence" value="ECO:0007669"/>
    <property type="project" value="UniProtKB-KW"/>
</dbReference>
<feature type="domain" description="Thiamine pyrophosphate enzyme TPP-binding" evidence="2">
    <location>
        <begin position="40"/>
        <end position="203"/>
    </location>
</feature>
<evidence type="ECO:0000313" key="4">
    <source>
        <dbReference type="Proteomes" id="UP000179001"/>
    </source>
</evidence>
<keyword evidence="1" id="KW-0560">Oxidoreductase</keyword>
<gene>
    <name evidence="3" type="ORF">A2478_01180</name>
</gene>
<proteinExistence type="predicted"/>
<dbReference type="GO" id="GO:0030976">
    <property type="term" value="F:thiamine pyrophosphate binding"/>
    <property type="evidence" value="ECO:0007669"/>
    <property type="project" value="InterPro"/>
</dbReference>
<dbReference type="PANTHER" id="PTHR42897">
    <property type="entry name" value="PYRUVATE SYNTHASE SUBUNIT PORB"/>
    <property type="match status" value="1"/>
</dbReference>